<reference evidence="2 3" key="1">
    <citation type="submission" date="2018-04" db="EMBL/GenBank/DDBJ databases">
        <title>Chitinophaga fuyangensis sp. nov., isolated from soil in a chemical factory.</title>
        <authorList>
            <person name="Chen K."/>
        </authorList>
    </citation>
    <scope>NUCLEOTIDE SEQUENCE [LARGE SCALE GENOMIC DNA]</scope>
    <source>
        <strain evidence="2 3">LY-1</strain>
    </source>
</reference>
<feature type="signal peptide" evidence="1">
    <location>
        <begin position="1"/>
        <end position="17"/>
    </location>
</feature>
<dbReference type="AlphaFoldDB" id="A0A2T7BBC6"/>
<protein>
    <recommendedName>
        <fullName evidence="4">Lipoprotein</fullName>
    </recommendedName>
</protein>
<dbReference type="PROSITE" id="PS51257">
    <property type="entry name" value="PROKAR_LIPOPROTEIN"/>
    <property type="match status" value="1"/>
</dbReference>
<proteinExistence type="predicted"/>
<dbReference type="EMBL" id="QCYK01000004">
    <property type="protein sequence ID" value="PUZ21677.1"/>
    <property type="molecule type" value="Genomic_DNA"/>
</dbReference>
<sequence length="189" mass="20613">MKRFVLFLLCGSLAACQQTTPGATRTIKSVNIDMAKLPACVQSYPAVLDAAGPVFGDSVKHADTGEKPVEGITDPLDIRPFTGVPKVKGNCLTGVATDEAQYRRNTFVLAGSGRVMQLKAGHQVVFLRAVDKEPDNFFEWWFKGHGYQVHVKMLHRQDSQEGTFLFDGYMDISYGGEHIVVPVYGGGGC</sequence>
<accession>A0A2T7BBC6</accession>
<dbReference type="OrthoDB" id="1416278at2"/>
<comment type="caution">
    <text evidence="2">The sequence shown here is derived from an EMBL/GenBank/DDBJ whole genome shotgun (WGS) entry which is preliminary data.</text>
</comment>
<dbReference type="RefSeq" id="WP_108689329.1">
    <property type="nucleotide sequence ID" value="NZ_QCYK01000004.1"/>
</dbReference>
<evidence type="ECO:0000256" key="1">
    <source>
        <dbReference type="SAM" id="SignalP"/>
    </source>
</evidence>
<organism evidence="2 3">
    <name type="scientific">Chitinophaga parva</name>
    <dbReference type="NCBI Taxonomy" id="2169414"/>
    <lineage>
        <taxon>Bacteria</taxon>
        <taxon>Pseudomonadati</taxon>
        <taxon>Bacteroidota</taxon>
        <taxon>Chitinophagia</taxon>
        <taxon>Chitinophagales</taxon>
        <taxon>Chitinophagaceae</taxon>
        <taxon>Chitinophaga</taxon>
    </lineage>
</organism>
<feature type="chain" id="PRO_5015569195" description="Lipoprotein" evidence="1">
    <location>
        <begin position="18"/>
        <end position="189"/>
    </location>
</feature>
<gene>
    <name evidence="2" type="ORF">DCC81_24105</name>
</gene>
<keyword evidence="1" id="KW-0732">Signal</keyword>
<name>A0A2T7BBC6_9BACT</name>
<evidence type="ECO:0000313" key="3">
    <source>
        <dbReference type="Proteomes" id="UP000244450"/>
    </source>
</evidence>
<dbReference type="Proteomes" id="UP000244450">
    <property type="component" value="Unassembled WGS sequence"/>
</dbReference>
<evidence type="ECO:0008006" key="4">
    <source>
        <dbReference type="Google" id="ProtNLM"/>
    </source>
</evidence>
<evidence type="ECO:0000313" key="2">
    <source>
        <dbReference type="EMBL" id="PUZ21677.1"/>
    </source>
</evidence>
<keyword evidence="3" id="KW-1185">Reference proteome</keyword>